<dbReference type="Proteomes" id="UP000030011">
    <property type="component" value="Unassembled WGS sequence"/>
</dbReference>
<dbReference type="eggNOG" id="ENOG5033NYW">
    <property type="taxonomic scope" value="Bacteria"/>
</dbReference>
<dbReference type="AlphaFoldDB" id="A0A0A0JL09"/>
<evidence type="ECO:0000256" key="4">
    <source>
        <dbReference type="ARBA" id="ARBA00022989"/>
    </source>
</evidence>
<evidence type="ECO:0000313" key="9">
    <source>
        <dbReference type="EMBL" id="KGN36331.1"/>
    </source>
</evidence>
<reference evidence="9 10" key="1">
    <citation type="submission" date="2013-08" db="EMBL/GenBank/DDBJ databases">
        <title>The genome sequence of Knoellia subterranea.</title>
        <authorList>
            <person name="Zhu W."/>
            <person name="Wang G."/>
        </authorList>
    </citation>
    <scope>NUCLEOTIDE SEQUENCE [LARGE SCALE GENOMIC DNA]</scope>
    <source>
        <strain evidence="9 10">KCTC 19937</strain>
    </source>
</reference>
<evidence type="ECO:0000256" key="3">
    <source>
        <dbReference type="ARBA" id="ARBA00022801"/>
    </source>
</evidence>
<feature type="binding site" evidence="6">
    <location>
        <position position="92"/>
    </location>
    <ligand>
        <name>Zn(2+)</name>
        <dbReference type="ChEBI" id="CHEBI:29105"/>
        <note>catalytic</note>
    </ligand>
</feature>
<feature type="signal peptide" evidence="8">
    <location>
        <begin position="1"/>
        <end position="15"/>
    </location>
</feature>
<comment type="cofactor">
    <cofactor evidence="6">
        <name>Zn(2+)</name>
        <dbReference type="ChEBI" id="CHEBI:29105"/>
    </cofactor>
</comment>
<comment type="subcellular location">
    <subcellularLocation>
        <location evidence="1">Membrane</location>
        <topology evidence="1">Multi-pass membrane protein</topology>
    </subcellularLocation>
</comment>
<sequence length="245" mass="25793">MAAAVSMALLGIALAQSWLGPAVDRGGAFCEAARDAVVRQPANTFSNLGFVIAGLAIAHRVTRHGSGGMPRSLATAYTILVVLLGPGSAAMHASESTFGGHLDLYSMYFLASFALAYAVSRLLTLGTSGFVALFGAGLGVCTVAEFQSVDVPVLMTMGNAVFASMLLAGLFVELVLRRRGTERLDLRWGVASVVTLAVAFAIWSMGKDGGALCDPESWLQPHAVWHAMDAGAAWFLYRYWASMSP</sequence>
<evidence type="ECO:0000256" key="2">
    <source>
        <dbReference type="ARBA" id="ARBA00022692"/>
    </source>
</evidence>
<dbReference type="EMBL" id="AVPK01000012">
    <property type="protein sequence ID" value="KGN36331.1"/>
    <property type="molecule type" value="Genomic_DNA"/>
</dbReference>
<keyword evidence="8" id="KW-0732">Signal</keyword>
<gene>
    <name evidence="9" type="ORF">N803_05875</name>
</gene>
<evidence type="ECO:0000256" key="7">
    <source>
        <dbReference type="SAM" id="Phobius"/>
    </source>
</evidence>
<dbReference type="GO" id="GO:0006672">
    <property type="term" value="P:ceramide metabolic process"/>
    <property type="evidence" value="ECO:0007669"/>
    <property type="project" value="InterPro"/>
</dbReference>
<dbReference type="GO" id="GO:0016020">
    <property type="term" value="C:membrane"/>
    <property type="evidence" value="ECO:0007669"/>
    <property type="project" value="UniProtKB-SubCell"/>
</dbReference>
<keyword evidence="6" id="KW-0862">Zinc</keyword>
<accession>A0A0A0JL09</accession>
<keyword evidence="2 7" id="KW-0812">Transmembrane</keyword>
<evidence type="ECO:0000313" key="10">
    <source>
        <dbReference type="Proteomes" id="UP000030011"/>
    </source>
</evidence>
<evidence type="ECO:0000256" key="6">
    <source>
        <dbReference type="PIRSR" id="PIRSR608901-2"/>
    </source>
</evidence>
<evidence type="ECO:0000256" key="5">
    <source>
        <dbReference type="ARBA" id="ARBA00023136"/>
    </source>
</evidence>
<comment type="caution">
    <text evidence="9">The sequence shown here is derived from an EMBL/GenBank/DDBJ whole genome shotgun (WGS) entry which is preliminary data.</text>
</comment>
<feature type="chain" id="PRO_5038859291" description="Ceramidase" evidence="8">
    <location>
        <begin position="16"/>
        <end position="245"/>
    </location>
</feature>
<evidence type="ECO:0000256" key="1">
    <source>
        <dbReference type="ARBA" id="ARBA00004141"/>
    </source>
</evidence>
<feature type="transmembrane region" description="Helical" evidence="7">
    <location>
        <begin position="188"/>
        <end position="206"/>
    </location>
</feature>
<proteinExistence type="predicted"/>
<feature type="binding site" evidence="6">
    <location>
        <position position="226"/>
    </location>
    <ligand>
        <name>Zn(2+)</name>
        <dbReference type="ChEBI" id="CHEBI:29105"/>
        <note>catalytic</note>
    </ligand>
</feature>
<keyword evidence="10" id="KW-1185">Reference proteome</keyword>
<dbReference type="GO" id="GO:0046872">
    <property type="term" value="F:metal ion binding"/>
    <property type="evidence" value="ECO:0007669"/>
    <property type="project" value="UniProtKB-KW"/>
</dbReference>
<dbReference type="Pfam" id="PF05875">
    <property type="entry name" value="Ceramidase"/>
    <property type="match status" value="1"/>
</dbReference>
<protein>
    <recommendedName>
        <fullName evidence="11">Ceramidase</fullName>
    </recommendedName>
</protein>
<evidence type="ECO:0000256" key="8">
    <source>
        <dbReference type="SAM" id="SignalP"/>
    </source>
</evidence>
<keyword evidence="5 7" id="KW-0472">Membrane</keyword>
<organism evidence="9 10">
    <name type="scientific">Knoellia subterranea KCTC 19937</name>
    <dbReference type="NCBI Taxonomy" id="1385521"/>
    <lineage>
        <taxon>Bacteria</taxon>
        <taxon>Bacillati</taxon>
        <taxon>Actinomycetota</taxon>
        <taxon>Actinomycetes</taxon>
        <taxon>Micrococcales</taxon>
        <taxon>Intrasporangiaceae</taxon>
        <taxon>Knoellia</taxon>
    </lineage>
</organism>
<keyword evidence="3" id="KW-0378">Hydrolase</keyword>
<feature type="transmembrane region" description="Helical" evidence="7">
    <location>
        <begin position="130"/>
        <end position="147"/>
    </location>
</feature>
<feature type="transmembrane region" description="Helical" evidence="7">
    <location>
        <begin position="105"/>
        <end position="123"/>
    </location>
</feature>
<feature type="binding site" evidence="6">
    <location>
        <position position="222"/>
    </location>
    <ligand>
        <name>Zn(2+)</name>
        <dbReference type="ChEBI" id="CHEBI:29105"/>
        <note>catalytic</note>
    </ligand>
</feature>
<evidence type="ECO:0008006" key="11">
    <source>
        <dbReference type="Google" id="ProtNLM"/>
    </source>
</evidence>
<feature type="transmembrane region" description="Helical" evidence="7">
    <location>
        <begin position="73"/>
        <end position="93"/>
    </location>
</feature>
<dbReference type="GO" id="GO:0016811">
    <property type="term" value="F:hydrolase activity, acting on carbon-nitrogen (but not peptide) bonds, in linear amides"/>
    <property type="evidence" value="ECO:0007669"/>
    <property type="project" value="InterPro"/>
</dbReference>
<keyword evidence="4 7" id="KW-1133">Transmembrane helix</keyword>
<keyword evidence="6" id="KW-0479">Metal-binding</keyword>
<dbReference type="InterPro" id="IPR008901">
    <property type="entry name" value="ACER"/>
</dbReference>
<feature type="transmembrane region" description="Helical" evidence="7">
    <location>
        <begin position="153"/>
        <end position="176"/>
    </location>
</feature>
<name>A0A0A0JL09_9MICO</name>